<dbReference type="OrthoDB" id="7275024at2"/>
<dbReference type="Proteomes" id="UP000295023">
    <property type="component" value="Unassembled WGS sequence"/>
</dbReference>
<keyword evidence="3" id="KW-1185">Reference proteome</keyword>
<dbReference type="EMBL" id="SKBM01000001">
    <property type="protein sequence ID" value="TCZ66610.1"/>
    <property type="molecule type" value="Genomic_DNA"/>
</dbReference>
<dbReference type="Gene3D" id="1.10.260.40">
    <property type="entry name" value="lambda repressor-like DNA-binding domains"/>
    <property type="match status" value="1"/>
</dbReference>
<proteinExistence type="predicted"/>
<dbReference type="SUPFAM" id="SSF47413">
    <property type="entry name" value="lambda repressor-like DNA-binding domains"/>
    <property type="match status" value="1"/>
</dbReference>
<dbReference type="InterPro" id="IPR010982">
    <property type="entry name" value="Lambda_DNA-bd_dom_sf"/>
</dbReference>
<dbReference type="GO" id="GO:0003677">
    <property type="term" value="F:DNA binding"/>
    <property type="evidence" value="ECO:0007669"/>
    <property type="project" value="InterPro"/>
</dbReference>
<evidence type="ECO:0000313" key="3">
    <source>
        <dbReference type="Proteomes" id="UP000295023"/>
    </source>
</evidence>
<organism evidence="2 3">
    <name type="scientific">Roseicella aquatilis</name>
    <dbReference type="NCBI Taxonomy" id="2527868"/>
    <lineage>
        <taxon>Bacteria</taxon>
        <taxon>Pseudomonadati</taxon>
        <taxon>Pseudomonadota</taxon>
        <taxon>Alphaproteobacteria</taxon>
        <taxon>Acetobacterales</taxon>
        <taxon>Roseomonadaceae</taxon>
        <taxon>Roseicella</taxon>
    </lineage>
</organism>
<protein>
    <submittedName>
        <fullName evidence="2">XRE family transcriptional regulator</fullName>
    </submittedName>
</protein>
<accession>A0A4V2WM86</accession>
<sequence>MTGTIEAAAGRSGAALPECDPAPAAAGAGAANAARQSRAPTAADIAVGMRIRSLRRAAGRTQKQLAQHIGVTNAQLHRYETGVSRVAASRLVAIARGLGVGVEVLLSDPSPVLPGEGQGAEELASLARAFAAISDPRHRTALLSLAHTMAEAAAAGEAAE</sequence>
<comment type="caution">
    <text evidence="2">The sequence shown here is derived from an EMBL/GenBank/DDBJ whole genome shotgun (WGS) entry which is preliminary data.</text>
</comment>
<evidence type="ECO:0000313" key="2">
    <source>
        <dbReference type="EMBL" id="TCZ66610.1"/>
    </source>
</evidence>
<dbReference type="PROSITE" id="PS50943">
    <property type="entry name" value="HTH_CROC1"/>
    <property type="match status" value="1"/>
</dbReference>
<dbReference type="RefSeq" id="WP_132283581.1">
    <property type="nucleotide sequence ID" value="NZ_SKBM01000001.1"/>
</dbReference>
<gene>
    <name evidence="2" type="ORF">EXY23_00390</name>
</gene>
<dbReference type="Pfam" id="PF13560">
    <property type="entry name" value="HTH_31"/>
    <property type="match status" value="1"/>
</dbReference>
<dbReference type="InterPro" id="IPR001387">
    <property type="entry name" value="Cro/C1-type_HTH"/>
</dbReference>
<reference evidence="2 3" key="1">
    <citation type="submission" date="2019-03" db="EMBL/GenBank/DDBJ databases">
        <title>Paracraurococcus aquatilis NE82 genome sequence.</title>
        <authorList>
            <person name="Zhao Y."/>
            <person name="Du Z."/>
        </authorList>
    </citation>
    <scope>NUCLEOTIDE SEQUENCE [LARGE SCALE GENOMIC DNA]</scope>
    <source>
        <strain evidence="2 3">NE82</strain>
    </source>
</reference>
<dbReference type="SMART" id="SM00530">
    <property type="entry name" value="HTH_XRE"/>
    <property type="match status" value="1"/>
</dbReference>
<evidence type="ECO:0000259" key="1">
    <source>
        <dbReference type="PROSITE" id="PS50943"/>
    </source>
</evidence>
<dbReference type="AlphaFoldDB" id="A0A4V2WM86"/>
<dbReference type="CDD" id="cd00093">
    <property type="entry name" value="HTH_XRE"/>
    <property type="match status" value="1"/>
</dbReference>
<name>A0A4V2WM86_9PROT</name>
<feature type="domain" description="HTH cro/C1-type" evidence="1">
    <location>
        <begin position="51"/>
        <end position="105"/>
    </location>
</feature>